<name>A0A4Q0YVP2_9GAMM</name>
<dbReference type="AlphaFoldDB" id="A0A4Q0YVP2"/>
<evidence type="ECO:0000313" key="2">
    <source>
        <dbReference type="Proteomes" id="UP000290287"/>
    </source>
</evidence>
<accession>A0A4Q0YVP2</accession>
<dbReference type="RefSeq" id="WP_129122289.1">
    <property type="nucleotide sequence ID" value="NZ_PEIB01000011.1"/>
</dbReference>
<keyword evidence="2" id="KW-1185">Reference proteome</keyword>
<comment type="caution">
    <text evidence="1">The sequence shown here is derived from an EMBL/GenBank/DDBJ whole genome shotgun (WGS) entry which is preliminary data.</text>
</comment>
<dbReference type="OrthoDB" id="9862882at2"/>
<proteinExistence type="predicted"/>
<evidence type="ECO:0000313" key="1">
    <source>
        <dbReference type="EMBL" id="RXJ73239.1"/>
    </source>
</evidence>
<organism evidence="1 2">
    <name type="scientific">Veronia nyctiphanis</name>
    <dbReference type="NCBI Taxonomy" id="1278244"/>
    <lineage>
        <taxon>Bacteria</taxon>
        <taxon>Pseudomonadati</taxon>
        <taxon>Pseudomonadota</taxon>
        <taxon>Gammaproteobacteria</taxon>
        <taxon>Vibrionales</taxon>
        <taxon>Vibrionaceae</taxon>
        <taxon>Veronia</taxon>
    </lineage>
</organism>
<protein>
    <submittedName>
        <fullName evidence="1">Uncharacterized protein</fullName>
    </submittedName>
</protein>
<gene>
    <name evidence="1" type="ORF">CS022_10880</name>
</gene>
<dbReference type="Proteomes" id="UP000290287">
    <property type="component" value="Unassembled WGS sequence"/>
</dbReference>
<reference evidence="1 2" key="1">
    <citation type="submission" date="2017-10" db="EMBL/GenBank/DDBJ databases">
        <title>Nyctiphanis sp. nov., isolated from the stomach of the euphausiid Nyctiphanes simplex (Hansen, 1911) in the Gulf of California.</title>
        <authorList>
            <person name="Gomez-Gil B."/>
            <person name="Aguilar-Mendez M."/>
            <person name="Lopez-Cortes A."/>
            <person name="Gomez-Gutierrez J."/>
            <person name="Roque A."/>
            <person name="Lang E."/>
            <person name="Gonzalez-Castillo A."/>
        </authorList>
    </citation>
    <scope>NUCLEOTIDE SEQUENCE [LARGE SCALE GENOMIC DNA]</scope>
    <source>
        <strain evidence="1 2">CAIM 600</strain>
    </source>
</reference>
<sequence length="66" mass="7712">MRENDLTQDPVVLMLLEDVKKYLNGDKSILAEAKRSIELLRKEYNIGPWFISKTCNVDLNDVSEIW</sequence>
<dbReference type="EMBL" id="PEIB01000011">
    <property type="protein sequence ID" value="RXJ73239.1"/>
    <property type="molecule type" value="Genomic_DNA"/>
</dbReference>